<dbReference type="SUPFAM" id="SSF53448">
    <property type="entry name" value="Nucleotide-diphospho-sugar transferases"/>
    <property type="match status" value="1"/>
</dbReference>
<dbReference type="InterPro" id="IPR001173">
    <property type="entry name" value="Glyco_trans_2-like"/>
</dbReference>
<organism evidence="2 3">
    <name type="scientific">Ruminococcus bromii</name>
    <dbReference type="NCBI Taxonomy" id="40518"/>
    <lineage>
        <taxon>Bacteria</taxon>
        <taxon>Bacillati</taxon>
        <taxon>Bacillota</taxon>
        <taxon>Clostridia</taxon>
        <taxon>Eubacteriales</taxon>
        <taxon>Oscillospiraceae</taxon>
        <taxon>Ruminococcus</taxon>
    </lineage>
</organism>
<dbReference type="InterPro" id="IPR043148">
    <property type="entry name" value="TagF_C"/>
</dbReference>
<comment type="caution">
    <text evidence="2">The sequence shown here is derived from an EMBL/GenBank/DDBJ whole genome shotgun (WGS) entry which is preliminary data.</text>
</comment>
<keyword evidence="3" id="KW-1185">Reference proteome</keyword>
<dbReference type="InterPro" id="IPR029044">
    <property type="entry name" value="Nucleotide-diphossugar_trans"/>
</dbReference>
<dbReference type="AlphaFoldDB" id="A0A2N0UL48"/>
<dbReference type="Proteomes" id="UP000233425">
    <property type="component" value="Unassembled WGS sequence"/>
</dbReference>
<dbReference type="InterPro" id="IPR007554">
    <property type="entry name" value="Glycerophosphate_synth"/>
</dbReference>
<dbReference type="RefSeq" id="WP_169923297.1">
    <property type="nucleotide sequence ID" value="NZ_CABMMZ010000069.1"/>
</dbReference>
<dbReference type="GO" id="GO:0047355">
    <property type="term" value="F:CDP-glycerol glycerophosphotransferase activity"/>
    <property type="evidence" value="ECO:0007669"/>
    <property type="project" value="InterPro"/>
</dbReference>
<dbReference type="GO" id="GO:0016020">
    <property type="term" value="C:membrane"/>
    <property type="evidence" value="ECO:0007669"/>
    <property type="project" value="InterPro"/>
</dbReference>
<dbReference type="EMBL" id="NNSR01000069">
    <property type="protein sequence ID" value="PKD27701.1"/>
    <property type="molecule type" value="Genomic_DNA"/>
</dbReference>
<protein>
    <submittedName>
        <fullName evidence="2">CDP-Glycerol:Poly(Glycerophosphate) glycerophosphotransferase</fullName>
    </submittedName>
</protein>
<evidence type="ECO:0000259" key="1">
    <source>
        <dbReference type="Pfam" id="PF00535"/>
    </source>
</evidence>
<evidence type="ECO:0000313" key="2">
    <source>
        <dbReference type="EMBL" id="PKD27701.1"/>
    </source>
</evidence>
<dbReference type="Gene3D" id="3.40.50.12580">
    <property type="match status" value="1"/>
</dbReference>
<dbReference type="Pfam" id="PF00535">
    <property type="entry name" value="Glycos_transf_2"/>
    <property type="match status" value="1"/>
</dbReference>
<feature type="domain" description="Glycosyltransferase 2-like" evidence="1">
    <location>
        <begin position="7"/>
        <end position="134"/>
    </location>
</feature>
<accession>A0A2N0UL48</accession>
<dbReference type="Gene3D" id="3.90.550.10">
    <property type="entry name" value="Spore Coat Polysaccharide Biosynthesis Protein SpsA, Chain A"/>
    <property type="match status" value="1"/>
</dbReference>
<name>A0A2N0UL48_9FIRM</name>
<evidence type="ECO:0000313" key="3">
    <source>
        <dbReference type="Proteomes" id="UP000233425"/>
    </source>
</evidence>
<sequence>MSGIIVSVIVPFLESNNKLIDTLSSISDQKNISQDNIEVLIVDATENTASKGTIANMPMCKVIHAKAVECFADACNLAASKATGKYITVCNCGDTFSDNYFESCIKVFDKNEKIPFVAGHRFCVNPVFREKKEFRLNKGQIESSVVSLFDNPNLINLELTGTFYRAEIFKSYKMNNKLKYESADDFALRIQLDYPEYVYLDEIEFDYFMPVSDDFMYYVPTNYKDWYTDSLNNFLKPLINDSKDRDGNIPLFIQFYIVFNISTKFLANMNNRNKHNMNDEELAVFLETARECFNFANDGFVLNKDKYRSLGYSEEAAEMFYMIKHNCSFKDMPFEYSEGKKEVYLNCNNVFVSKLTDQRVGMHVMDYRNGRLVIDGSFRQVFDLDDFELYVQFNDKRQILTNTDRYSLTKYFGISAYKKFTFHLELELDPENPQQTVAFFARYKDSIIPLKLSFLHHWSKFTIKPKNSYWRFNKYVAYIDNSSTIVICHASAMDTFKRELKFLPYVFKESKRSFITRIQYWLTRPFFKNKKIWLMYDKLYKGGDSCEYLYRYCADKKDSISRYYIIDKNTSDYKRLKADGLKPVKNRSFKHKMLFLNTDIALITNSNVFPFNGYSMDRSRFIRGLCNFPSMCLQHGLSVQKCAMAQQRIVDNTQMYFLASKYEYKNLSNHVYNYQDFDILKMTGIGRYDGLINNDKKQILLSPTWRMYNAMPVTTSEGEQRAYNPEFKHTTYYKIYNDLINNKKLIDTAKRTGYKIKYVLHPILSSQVNDFIPDPYVEVVSSVGDFNYETAFQESSLMVTDYSGVQFDFAYMKKPLVYFHPSQLPAHYDDGGFFYDTMGFGEICTESDQLVDLLCEYMENGCKMKPKYVERVEDFYQFDDHNNCERIYNEIIKYQQQVNKDKLK</sequence>
<dbReference type="Pfam" id="PF04464">
    <property type="entry name" value="Glyphos_transf"/>
    <property type="match status" value="1"/>
</dbReference>
<gene>
    <name evidence="2" type="ORF">RBATCC27255_01465</name>
</gene>
<dbReference type="SUPFAM" id="SSF53756">
    <property type="entry name" value="UDP-Glycosyltransferase/glycogen phosphorylase"/>
    <property type="match status" value="1"/>
</dbReference>
<keyword evidence="2" id="KW-0808">Transferase</keyword>
<reference evidence="2" key="1">
    <citation type="journal article" date="2018" name="Environ. Microbiol.">
        <title>Sporulation capability and amylosome conservation among diverse human colonic and rumen isolates of the keystone starch-degrader Ruminococcus bromii.</title>
        <authorList>
            <person name="Mukhopadhya I."/>
            <person name="Morais S."/>
            <person name="Laverde-Gomez J."/>
            <person name="Sheridan P.O."/>
            <person name="Walker A.W."/>
            <person name="Kelly W."/>
            <person name="Klieve A.V."/>
            <person name="Ouwerkerk D."/>
            <person name="Duncan S.H."/>
            <person name="Louis P."/>
            <person name="Koropatkin N."/>
            <person name="Cockburn D."/>
            <person name="Kibler R."/>
            <person name="Cooper P.J."/>
            <person name="Sandoval C."/>
            <person name="Crost E."/>
            <person name="Juge N."/>
            <person name="Bayer E.A."/>
            <person name="Flint H.J."/>
        </authorList>
    </citation>
    <scope>NUCLEOTIDE SEQUENCE [LARGE SCALE GENOMIC DNA]</scope>
    <source>
        <strain evidence="2">ATCC 27255</strain>
    </source>
</reference>
<proteinExistence type="predicted"/>